<organism evidence="1 2">
    <name type="scientific">Portunus trituberculatus</name>
    <name type="common">Swimming crab</name>
    <name type="synonym">Neptunus trituberculatus</name>
    <dbReference type="NCBI Taxonomy" id="210409"/>
    <lineage>
        <taxon>Eukaryota</taxon>
        <taxon>Metazoa</taxon>
        <taxon>Ecdysozoa</taxon>
        <taxon>Arthropoda</taxon>
        <taxon>Crustacea</taxon>
        <taxon>Multicrustacea</taxon>
        <taxon>Malacostraca</taxon>
        <taxon>Eumalacostraca</taxon>
        <taxon>Eucarida</taxon>
        <taxon>Decapoda</taxon>
        <taxon>Pleocyemata</taxon>
        <taxon>Brachyura</taxon>
        <taxon>Eubrachyura</taxon>
        <taxon>Portunoidea</taxon>
        <taxon>Portunidae</taxon>
        <taxon>Portuninae</taxon>
        <taxon>Portunus</taxon>
    </lineage>
</organism>
<evidence type="ECO:0000313" key="2">
    <source>
        <dbReference type="Proteomes" id="UP000324222"/>
    </source>
</evidence>
<accession>A0A5B7K2T6</accession>
<dbReference type="AlphaFoldDB" id="A0A5B7K2T6"/>
<evidence type="ECO:0000313" key="1">
    <source>
        <dbReference type="EMBL" id="MPD03411.1"/>
    </source>
</evidence>
<protein>
    <submittedName>
        <fullName evidence="1">Uncharacterized protein</fullName>
    </submittedName>
</protein>
<reference evidence="1 2" key="1">
    <citation type="submission" date="2019-05" db="EMBL/GenBank/DDBJ databases">
        <title>Another draft genome of Portunus trituberculatus and its Hox gene families provides insights of decapod evolution.</title>
        <authorList>
            <person name="Jeong J.-H."/>
            <person name="Song I."/>
            <person name="Kim S."/>
            <person name="Choi T."/>
            <person name="Kim D."/>
            <person name="Ryu S."/>
            <person name="Kim W."/>
        </authorList>
    </citation>
    <scope>NUCLEOTIDE SEQUENCE [LARGE SCALE GENOMIC DNA]</scope>
    <source>
        <tissue evidence="1">Muscle</tissue>
    </source>
</reference>
<sequence length="24" mass="2413">MGTCGALLRTCFGSRGEAGVEVTP</sequence>
<gene>
    <name evidence="1" type="ORF">E2C01_099049</name>
</gene>
<name>A0A5B7K2T6_PORTR</name>
<dbReference type="EMBL" id="VSRR010136002">
    <property type="protein sequence ID" value="MPD03411.1"/>
    <property type="molecule type" value="Genomic_DNA"/>
</dbReference>
<dbReference type="Proteomes" id="UP000324222">
    <property type="component" value="Unassembled WGS sequence"/>
</dbReference>
<proteinExistence type="predicted"/>
<comment type="caution">
    <text evidence="1">The sequence shown here is derived from an EMBL/GenBank/DDBJ whole genome shotgun (WGS) entry which is preliminary data.</text>
</comment>
<keyword evidence="2" id="KW-1185">Reference proteome</keyword>